<dbReference type="GO" id="GO:0016192">
    <property type="term" value="P:vesicle-mediated transport"/>
    <property type="evidence" value="ECO:0007669"/>
    <property type="project" value="InterPro"/>
</dbReference>
<name>A0A165SX90_9APHY</name>
<sequence length="277" mass="30451">MAYVSIESDERMEEGPEGLQFQSFLGSDPRGGNEGVAGGSTSRGYRQDPGTSKFWTFEYFRPYFDVDTKIVLQRCYMTMFPPSATSYQGAYLSPAADLYGPFWTLTTLIFAFFVCSSLSSAIASWLSNPSAATHIVYDFSLIFTGTSLVYSYGLLVPVLLWFGLRYLGVGEWSVVDAVAIWGYGQFVWIPVALLCVIPIAVVRWVVVGLGALLSGYFLMANVYPILASADAKSVRLIIIFLALLHVGIALSFKVLFFSYYALKDIGPEDPTASGIVH</sequence>
<dbReference type="InterPro" id="IPR006977">
    <property type="entry name" value="Yip1_dom"/>
</dbReference>
<keyword evidence="5 6" id="KW-0472">Membrane</keyword>
<dbReference type="Pfam" id="PF04893">
    <property type="entry name" value="Yip1"/>
    <property type="match status" value="1"/>
</dbReference>
<dbReference type="OrthoDB" id="10256463at2759"/>
<evidence type="ECO:0000256" key="1">
    <source>
        <dbReference type="ARBA" id="ARBA00004141"/>
    </source>
</evidence>
<dbReference type="Proteomes" id="UP000076727">
    <property type="component" value="Unassembled WGS sequence"/>
</dbReference>
<feature type="transmembrane region" description="Helical" evidence="6">
    <location>
        <begin position="139"/>
        <end position="162"/>
    </location>
</feature>
<evidence type="ECO:0000256" key="6">
    <source>
        <dbReference type="RuleBase" id="RU361264"/>
    </source>
</evidence>
<accession>A0A165SX90</accession>
<protein>
    <recommendedName>
        <fullName evidence="6">Protein YIP</fullName>
    </recommendedName>
</protein>
<dbReference type="EMBL" id="KV429040">
    <property type="protein sequence ID" value="KZT72620.1"/>
    <property type="molecule type" value="Genomic_DNA"/>
</dbReference>
<evidence type="ECO:0000313" key="10">
    <source>
        <dbReference type="Proteomes" id="UP000076727"/>
    </source>
</evidence>
<comment type="similarity">
    <text evidence="2 6">Belongs to the YIP1 family.</text>
</comment>
<dbReference type="AlphaFoldDB" id="A0A165SX90"/>
<evidence type="ECO:0000256" key="5">
    <source>
        <dbReference type="ARBA" id="ARBA00023136"/>
    </source>
</evidence>
<keyword evidence="10" id="KW-1185">Reference proteome</keyword>
<dbReference type="GO" id="GO:0000139">
    <property type="term" value="C:Golgi membrane"/>
    <property type="evidence" value="ECO:0007669"/>
    <property type="project" value="UniProtKB-SubCell"/>
</dbReference>
<dbReference type="PANTHER" id="PTHR12822">
    <property type="entry name" value="PROTEIN YIPF"/>
    <property type="match status" value="1"/>
</dbReference>
<keyword evidence="4 6" id="KW-1133">Transmembrane helix</keyword>
<comment type="subcellular location">
    <subcellularLocation>
        <location evidence="6">Golgi apparatus membrane</location>
        <topology evidence="6">Multi-pass membrane protein</topology>
    </subcellularLocation>
    <subcellularLocation>
        <location evidence="1">Membrane</location>
        <topology evidence="1">Multi-pass membrane protein</topology>
    </subcellularLocation>
</comment>
<proteinExistence type="inferred from homology"/>
<evidence type="ECO:0000256" key="7">
    <source>
        <dbReference type="SAM" id="MobiDB-lite"/>
    </source>
</evidence>
<keyword evidence="3 6" id="KW-0812">Transmembrane</keyword>
<gene>
    <name evidence="9" type="ORF">DAEQUDRAFT_664010</name>
</gene>
<dbReference type="InterPro" id="IPR039765">
    <property type="entry name" value="Yip5/YIPF1/YIPF2"/>
</dbReference>
<organism evidence="9 10">
    <name type="scientific">Daedalea quercina L-15889</name>
    <dbReference type="NCBI Taxonomy" id="1314783"/>
    <lineage>
        <taxon>Eukaryota</taxon>
        <taxon>Fungi</taxon>
        <taxon>Dikarya</taxon>
        <taxon>Basidiomycota</taxon>
        <taxon>Agaricomycotina</taxon>
        <taxon>Agaricomycetes</taxon>
        <taxon>Polyporales</taxon>
        <taxon>Fomitopsis</taxon>
    </lineage>
</organism>
<evidence type="ECO:0000256" key="2">
    <source>
        <dbReference type="ARBA" id="ARBA00010596"/>
    </source>
</evidence>
<reference evidence="9 10" key="1">
    <citation type="journal article" date="2016" name="Mol. Biol. Evol.">
        <title>Comparative Genomics of Early-Diverging Mushroom-Forming Fungi Provides Insights into the Origins of Lignocellulose Decay Capabilities.</title>
        <authorList>
            <person name="Nagy L.G."/>
            <person name="Riley R."/>
            <person name="Tritt A."/>
            <person name="Adam C."/>
            <person name="Daum C."/>
            <person name="Floudas D."/>
            <person name="Sun H."/>
            <person name="Yadav J.S."/>
            <person name="Pangilinan J."/>
            <person name="Larsson K.H."/>
            <person name="Matsuura K."/>
            <person name="Barry K."/>
            <person name="Labutti K."/>
            <person name="Kuo R."/>
            <person name="Ohm R.A."/>
            <person name="Bhattacharya S.S."/>
            <person name="Shirouzu T."/>
            <person name="Yoshinaga Y."/>
            <person name="Martin F.M."/>
            <person name="Grigoriev I.V."/>
            <person name="Hibbett D.S."/>
        </authorList>
    </citation>
    <scope>NUCLEOTIDE SEQUENCE [LARGE SCALE GENOMIC DNA]</scope>
    <source>
        <strain evidence="9 10">L-15889</strain>
    </source>
</reference>
<feature type="domain" description="Yip1" evidence="8">
    <location>
        <begin position="95"/>
        <end position="249"/>
    </location>
</feature>
<dbReference type="STRING" id="1314783.A0A165SX90"/>
<evidence type="ECO:0000256" key="3">
    <source>
        <dbReference type="ARBA" id="ARBA00022692"/>
    </source>
</evidence>
<evidence type="ECO:0000256" key="4">
    <source>
        <dbReference type="ARBA" id="ARBA00022989"/>
    </source>
</evidence>
<dbReference type="PANTHER" id="PTHR12822:SF2">
    <property type="entry name" value="PROTEIN YIPF"/>
    <property type="match status" value="1"/>
</dbReference>
<feature type="region of interest" description="Disordered" evidence="7">
    <location>
        <begin position="23"/>
        <end position="45"/>
    </location>
</feature>
<dbReference type="GO" id="GO:0031267">
    <property type="term" value="F:small GTPase binding"/>
    <property type="evidence" value="ECO:0007669"/>
    <property type="project" value="InterPro"/>
</dbReference>
<feature type="transmembrane region" description="Helical" evidence="6">
    <location>
        <begin position="174"/>
        <end position="199"/>
    </location>
</feature>
<evidence type="ECO:0000313" key="9">
    <source>
        <dbReference type="EMBL" id="KZT72620.1"/>
    </source>
</evidence>
<feature type="transmembrane region" description="Helical" evidence="6">
    <location>
        <begin position="102"/>
        <end position="127"/>
    </location>
</feature>
<feature type="transmembrane region" description="Helical" evidence="6">
    <location>
        <begin position="238"/>
        <end position="262"/>
    </location>
</feature>
<evidence type="ECO:0000259" key="8">
    <source>
        <dbReference type="Pfam" id="PF04893"/>
    </source>
</evidence>
<feature type="transmembrane region" description="Helical" evidence="6">
    <location>
        <begin position="205"/>
        <end position="226"/>
    </location>
</feature>